<evidence type="ECO:0000256" key="2">
    <source>
        <dbReference type="SAM" id="SignalP"/>
    </source>
</evidence>
<dbReference type="InterPro" id="IPR036709">
    <property type="entry name" value="Autotransporte_beta_dom_sf"/>
</dbReference>
<dbReference type="SMART" id="SM00869">
    <property type="entry name" value="Autotransporter"/>
    <property type="match status" value="1"/>
</dbReference>
<dbReference type="InterPro" id="IPR005546">
    <property type="entry name" value="Autotransporte_beta"/>
</dbReference>
<feature type="chain" id="PRO_5044305103" description="Autotransporter domain-containing protein" evidence="2">
    <location>
        <begin position="41"/>
        <end position="924"/>
    </location>
</feature>
<evidence type="ECO:0000313" key="5">
    <source>
        <dbReference type="EMBL" id="QOZ61058.1"/>
    </source>
</evidence>
<evidence type="ECO:0000313" key="7">
    <source>
        <dbReference type="Proteomes" id="UP000625079"/>
    </source>
</evidence>
<dbReference type="InterPro" id="IPR013783">
    <property type="entry name" value="Ig-like_fold"/>
</dbReference>
<dbReference type="SMART" id="SM00635">
    <property type="entry name" value="BID_2"/>
    <property type="match status" value="2"/>
</dbReference>
<feature type="domain" description="Autotransporter" evidence="3">
    <location>
        <begin position="645"/>
        <end position="924"/>
    </location>
</feature>
<dbReference type="OrthoDB" id="5720638at2"/>
<dbReference type="AlphaFoldDB" id="A0A410V8H4"/>
<dbReference type="EMBL" id="BMHC01000006">
    <property type="protein sequence ID" value="GGI25089.1"/>
    <property type="molecule type" value="Genomic_DNA"/>
</dbReference>
<dbReference type="RefSeq" id="WP_128966648.1">
    <property type="nucleotide sequence ID" value="NZ_BMHC01000006.1"/>
</dbReference>
<reference evidence="4" key="3">
    <citation type="submission" date="2022-12" db="EMBL/GenBank/DDBJ databases">
        <authorList>
            <person name="Sun Q."/>
            <person name="Zhou Y."/>
        </authorList>
    </citation>
    <scope>NUCLEOTIDE SEQUENCE</scope>
    <source>
        <strain evidence="4">CGMCC 1.15034</strain>
    </source>
</reference>
<dbReference type="PROSITE" id="PS51208">
    <property type="entry name" value="AUTOTRANSPORTER"/>
    <property type="match status" value="1"/>
</dbReference>
<dbReference type="Gene3D" id="2.40.128.130">
    <property type="entry name" value="Autotransporter beta-domain"/>
    <property type="match status" value="1"/>
</dbReference>
<keyword evidence="2" id="KW-0732">Signal</keyword>
<dbReference type="Pfam" id="PF03797">
    <property type="entry name" value="Autotransporter"/>
    <property type="match status" value="1"/>
</dbReference>
<reference evidence="5 6" key="2">
    <citation type="submission" date="2018-06" db="EMBL/GenBank/DDBJ databases">
        <title>Comparative genomics of rhizobia nodulating Arachis hypogaea in China.</title>
        <authorList>
            <person name="Li Y."/>
        </authorList>
    </citation>
    <scope>NUCLEOTIDE SEQUENCE [LARGE SCALE GENOMIC DNA]</scope>
    <source>
        <strain evidence="5 6">CCBAU 51658</strain>
    </source>
</reference>
<protein>
    <recommendedName>
        <fullName evidence="3">Autotransporter domain-containing protein</fullName>
    </recommendedName>
</protein>
<dbReference type="SUPFAM" id="SSF103515">
    <property type="entry name" value="Autotransporter"/>
    <property type="match status" value="1"/>
</dbReference>
<sequence length="924" mass="93122">MLAFFFNVFARRVPMRNRHITLAAPLAVVALFAAHGTARADRVLANGTVGTPYSQSVAVYTDPVNCTDAASFINAPGLNVGGHTNGQTCFLDVVGTPTKAGTYYASLAFMTQATNGPPDKIIWGPGTWMVSYTITIDKVSPTLSVAPSVSSLAYPNPVTLTATVSGGPSPTGTVTFYDSGTSIGTASVAGGGASLTVSSLSVGSHSITASYGGDDSDNPASTTAASTVTVTQATPAITLNTWSSSASYGSSVALVAGLSGAGAPTGSVTFFDGSTSLGTVALSGSTAILMVSSLPLGPHTITAAYNGDTNNVPVTSSAVSVGITQYAPTVAISSSATSVSSGASVTLVATLSGGLSPTGSVTFYDGAAVLGSSTVSGSAVILTISSLSGGPHSIRAVYGGDGNNATATSLTLAITAGKAAPTISVSSSTPSPAARQSVTLTATLTGGASPTGSVTFRDGAAVLGIGTISGSVATLVTSALGMGTHVLTAVYGGDSSNGGATSGAVTLAVGRSDPTSDANVRGLVSSQVSSAVRFGQTQIANVYSRFEALHDEDDGDGDTSGGIGKRRTAQGGAATPSTAAATDFDNRAAGLFGGQPNGQAGAAAALGYADGLPIRTGLATQSDAGRAVSQLSAALPQAVDALNKTNLLPFHVWVAGTVGFGRQRSDDTFDNRFTSSGLTLGLDRRILDGVKAGAAIGFGVEHTDIGSDGSRIDARSFDAMLYASWRFLPHTYLDIVGGYGALRFDNKRWSSDGSIMLTGTRSGRDVFGSAGVTHVSMWEGFKISSYGRLDVVKVALGGYGETGSSFWALTYDKLNTTSLAGVFGGRLAYPMLENWGVLTPMARLEWRHAFDGGYAQALNYSDLVGLTSGYVLSGTASARDTLSGGLGLRAEVGRALSLDLDYLLTSSINGIESQKVRGAVKYGF</sequence>
<accession>A0A410V8H4</accession>
<feature type="signal peptide" evidence="2">
    <location>
        <begin position="1"/>
        <end position="40"/>
    </location>
</feature>
<dbReference type="Proteomes" id="UP000593880">
    <property type="component" value="Chromosome"/>
</dbReference>
<dbReference type="InterPro" id="IPR003343">
    <property type="entry name" value="Big_2"/>
</dbReference>
<feature type="compositionally biased region" description="Low complexity" evidence="1">
    <location>
        <begin position="569"/>
        <end position="578"/>
    </location>
</feature>
<reference evidence="4" key="1">
    <citation type="journal article" date="2014" name="Int. J. Syst. Evol. Microbiol.">
        <title>Complete genome sequence of Corynebacterium casei LMG S-19264T (=DSM 44701T), isolated from a smear-ripened cheese.</title>
        <authorList>
            <consortium name="US DOE Joint Genome Institute (JGI-PGF)"/>
            <person name="Walter F."/>
            <person name="Albersmeier A."/>
            <person name="Kalinowski J."/>
            <person name="Ruckert C."/>
        </authorList>
    </citation>
    <scope>NUCLEOTIDE SEQUENCE</scope>
    <source>
        <strain evidence="4">CGMCC 1.15034</strain>
    </source>
</reference>
<evidence type="ECO:0000313" key="6">
    <source>
        <dbReference type="Proteomes" id="UP000593880"/>
    </source>
</evidence>
<dbReference type="Gene3D" id="2.60.40.10">
    <property type="entry name" value="Immunoglobulins"/>
    <property type="match status" value="4"/>
</dbReference>
<proteinExistence type="predicted"/>
<dbReference type="EMBL" id="CP030057">
    <property type="protein sequence ID" value="QOZ61058.1"/>
    <property type="molecule type" value="Genomic_DNA"/>
</dbReference>
<evidence type="ECO:0000313" key="4">
    <source>
        <dbReference type="EMBL" id="GGI25089.1"/>
    </source>
</evidence>
<keyword evidence="6" id="KW-1185">Reference proteome</keyword>
<dbReference type="Proteomes" id="UP000625079">
    <property type="component" value="Unassembled WGS sequence"/>
</dbReference>
<evidence type="ECO:0000259" key="3">
    <source>
        <dbReference type="PROSITE" id="PS51208"/>
    </source>
</evidence>
<name>A0A410V8H4_9BRAD</name>
<evidence type="ECO:0000256" key="1">
    <source>
        <dbReference type="SAM" id="MobiDB-lite"/>
    </source>
</evidence>
<gene>
    <name evidence="4" type="ORF">GCM10010987_32630</name>
    <name evidence="5" type="ORF">XH86_21730</name>
</gene>
<dbReference type="InterPro" id="IPR032109">
    <property type="entry name" value="Big_3_5"/>
</dbReference>
<organism evidence="4 7">
    <name type="scientific">Bradyrhizobium guangdongense</name>
    <dbReference type="NCBI Taxonomy" id="1325090"/>
    <lineage>
        <taxon>Bacteria</taxon>
        <taxon>Pseudomonadati</taxon>
        <taxon>Pseudomonadota</taxon>
        <taxon>Alphaproteobacteria</taxon>
        <taxon>Hyphomicrobiales</taxon>
        <taxon>Nitrobacteraceae</taxon>
        <taxon>Bradyrhizobium</taxon>
    </lineage>
</organism>
<dbReference type="Pfam" id="PF16640">
    <property type="entry name" value="Big_3_5"/>
    <property type="match status" value="4"/>
</dbReference>
<feature type="region of interest" description="Disordered" evidence="1">
    <location>
        <begin position="550"/>
        <end position="578"/>
    </location>
</feature>